<dbReference type="STRING" id="933084.A0A067Q9S0"/>
<evidence type="ECO:0000256" key="1">
    <source>
        <dbReference type="SAM" id="Phobius"/>
    </source>
</evidence>
<keyword evidence="3" id="KW-1185">Reference proteome</keyword>
<dbReference type="Proteomes" id="UP000027265">
    <property type="component" value="Unassembled WGS sequence"/>
</dbReference>
<dbReference type="InParanoid" id="A0A067Q9S0"/>
<protein>
    <recommendedName>
        <fullName evidence="4">Major facilitator superfamily (MFS) profile domain-containing protein</fullName>
    </recommendedName>
</protein>
<evidence type="ECO:0000313" key="2">
    <source>
        <dbReference type="EMBL" id="KDQ60262.1"/>
    </source>
</evidence>
<accession>A0A067Q9S0</accession>
<reference evidence="3" key="1">
    <citation type="journal article" date="2014" name="Proc. Natl. Acad. Sci. U.S.A.">
        <title>Extensive sampling of basidiomycete genomes demonstrates inadequacy of the white-rot/brown-rot paradigm for wood decay fungi.</title>
        <authorList>
            <person name="Riley R."/>
            <person name="Salamov A.A."/>
            <person name="Brown D.W."/>
            <person name="Nagy L.G."/>
            <person name="Floudas D."/>
            <person name="Held B.W."/>
            <person name="Levasseur A."/>
            <person name="Lombard V."/>
            <person name="Morin E."/>
            <person name="Otillar R."/>
            <person name="Lindquist E.A."/>
            <person name="Sun H."/>
            <person name="LaButti K.M."/>
            <person name="Schmutz J."/>
            <person name="Jabbour D."/>
            <person name="Luo H."/>
            <person name="Baker S.E."/>
            <person name="Pisabarro A.G."/>
            <person name="Walton J.D."/>
            <person name="Blanchette R.A."/>
            <person name="Henrissat B."/>
            <person name="Martin F."/>
            <person name="Cullen D."/>
            <person name="Hibbett D.S."/>
            <person name="Grigoriev I.V."/>
        </authorList>
    </citation>
    <scope>NUCLEOTIDE SEQUENCE [LARGE SCALE GENOMIC DNA]</scope>
    <source>
        <strain evidence="3">MUCL 33604</strain>
    </source>
</reference>
<dbReference type="OrthoDB" id="433512at2759"/>
<keyword evidence="1" id="KW-0472">Membrane</keyword>
<dbReference type="HOGENOM" id="CLU_2688166_0_0_1"/>
<name>A0A067Q9S0_9AGAM</name>
<dbReference type="Gene3D" id="1.20.1250.20">
    <property type="entry name" value="MFS general substrate transporter like domains"/>
    <property type="match status" value="1"/>
</dbReference>
<dbReference type="AlphaFoldDB" id="A0A067Q9S0"/>
<dbReference type="EMBL" id="KL197714">
    <property type="protein sequence ID" value="KDQ60262.1"/>
    <property type="molecule type" value="Genomic_DNA"/>
</dbReference>
<keyword evidence="1" id="KW-1133">Transmembrane helix</keyword>
<organism evidence="2 3">
    <name type="scientific">Jaapia argillacea MUCL 33604</name>
    <dbReference type="NCBI Taxonomy" id="933084"/>
    <lineage>
        <taxon>Eukaryota</taxon>
        <taxon>Fungi</taxon>
        <taxon>Dikarya</taxon>
        <taxon>Basidiomycota</taxon>
        <taxon>Agaricomycotina</taxon>
        <taxon>Agaricomycetes</taxon>
        <taxon>Agaricomycetidae</taxon>
        <taxon>Jaapiales</taxon>
        <taxon>Jaapiaceae</taxon>
        <taxon>Jaapia</taxon>
    </lineage>
</organism>
<sequence length="74" mass="8099">MSDQNCEDDYPAPHRSALAGRERRLSEIDGVPFSRFHAPTCLVAGVGLFTGTYDIFAVGIAVTMIGYVYSDQLE</sequence>
<dbReference type="InterPro" id="IPR036259">
    <property type="entry name" value="MFS_trans_sf"/>
</dbReference>
<feature type="transmembrane region" description="Helical" evidence="1">
    <location>
        <begin position="42"/>
        <end position="69"/>
    </location>
</feature>
<evidence type="ECO:0008006" key="4">
    <source>
        <dbReference type="Google" id="ProtNLM"/>
    </source>
</evidence>
<proteinExistence type="predicted"/>
<keyword evidence="1" id="KW-0812">Transmembrane</keyword>
<evidence type="ECO:0000313" key="3">
    <source>
        <dbReference type="Proteomes" id="UP000027265"/>
    </source>
</evidence>
<gene>
    <name evidence="2" type="ORF">JAAARDRAFT_32643</name>
</gene>